<dbReference type="EMBL" id="UXHF01000012">
    <property type="protein sequence ID" value="VDC48928.1"/>
    <property type="molecule type" value="Genomic_DNA"/>
</dbReference>
<proteinExistence type="predicted"/>
<protein>
    <submittedName>
        <fullName evidence="1">Uncharacterized protein</fullName>
    </submittedName>
</protein>
<organism evidence="1 2">
    <name type="scientific">Brevundimonas mediterranea</name>
    <dbReference type="NCBI Taxonomy" id="74329"/>
    <lineage>
        <taxon>Bacteria</taxon>
        <taxon>Pseudomonadati</taxon>
        <taxon>Pseudomonadota</taxon>
        <taxon>Alphaproteobacteria</taxon>
        <taxon>Caulobacterales</taxon>
        <taxon>Caulobacteraceae</taxon>
        <taxon>Brevundimonas</taxon>
    </lineage>
</organism>
<evidence type="ECO:0000313" key="1">
    <source>
        <dbReference type="EMBL" id="VDC48928.1"/>
    </source>
</evidence>
<gene>
    <name evidence="1" type="ORF">BREV_BREV_00914</name>
</gene>
<dbReference type="Proteomes" id="UP000289220">
    <property type="component" value="Unassembled WGS sequence"/>
</dbReference>
<sequence>MRVRLGMKGTAGDALATVHSQTPGERDYALDYAASHGDRIEVDV</sequence>
<name>A0A7Z8Y1C1_9CAUL</name>
<accession>A0A7Z8Y1C1</accession>
<dbReference type="AlphaFoldDB" id="A0A7Z8Y1C1"/>
<keyword evidence="2" id="KW-1185">Reference proteome</keyword>
<comment type="caution">
    <text evidence="1">The sequence shown here is derived from an EMBL/GenBank/DDBJ whole genome shotgun (WGS) entry which is preliminary data.</text>
</comment>
<evidence type="ECO:0000313" key="2">
    <source>
        <dbReference type="Proteomes" id="UP000289220"/>
    </source>
</evidence>
<reference evidence="1 2" key="1">
    <citation type="submission" date="2018-11" db="EMBL/GenBank/DDBJ databases">
        <authorList>
            <person name="Peiro R."/>
            <person name="Begona"/>
            <person name="Cbmso G."/>
            <person name="Lopez M."/>
            <person name="Gonzalez S."/>
            <person name="Sacristan E."/>
            <person name="Castillo E."/>
        </authorList>
    </citation>
    <scope>NUCLEOTIDE SEQUENCE [LARGE SCALE GENOMIC DNA]</scope>
    <source>
        <strain evidence="1">Brev_genome</strain>
    </source>
</reference>